<keyword evidence="2" id="KW-1185">Reference proteome</keyword>
<accession>A0A4P9ZHJ6</accession>
<evidence type="ECO:0000313" key="1">
    <source>
        <dbReference type="EMBL" id="RKP32636.1"/>
    </source>
</evidence>
<reference evidence="2" key="1">
    <citation type="journal article" date="2018" name="Nat. Microbiol.">
        <title>Leveraging single-cell genomics to expand the fungal tree of life.</title>
        <authorList>
            <person name="Ahrendt S.R."/>
            <person name="Quandt C.A."/>
            <person name="Ciobanu D."/>
            <person name="Clum A."/>
            <person name="Salamov A."/>
            <person name="Andreopoulos B."/>
            <person name="Cheng J.F."/>
            <person name="Woyke T."/>
            <person name="Pelin A."/>
            <person name="Henrissat B."/>
            <person name="Reynolds N.K."/>
            <person name="Benny G.L."/>
            <person name="Smith M.E."/>
            <person name="James T.Y."/>
            <person name="Grigoriev I.V."/>
        </authorList>
    </citation>
    <scope>NUCLEOTIDE SEQUENCE [LARGE SCALE GENOMIC DNA]</scope>
    <source>
        <strain evidence="2">Baker2002</strain>
    </source>
</reference>
<organism evidence="1 2">
    <name type="scientific">Metschnikowia bicuspidata</name>
    <dbReference type="NCBI Taxonomy" id="27322"/>
    <lineage>
        <taxon>Eukaryota</taxon>
        <taxon>Fungi</taxon>
        <taxon>Dikarya</taxon>
        <taxon>Ascomycota</taxon>
        <taxon>Saccharomycotina</taxon>
        <taxon>Pichiomycetes</taxon>
        <taxon>Metschnikowiaceae</taxon>
        <taxon>Metschnikowia</taxon>
    </lineage>
</organism>
<name>A0A4P9ZHJ6_9ASCO</name>
<dbReference type="EMBL" id="ML004430">
    <property type="protein sequence ID" value="RKP32636.1"/>
    <property type="molecule type" value="Genomic_DNA"/>
</dbReference>
<dbReference type="OrthoDB" id="4083131at2759"/>
<gene>
    <name evidence="1" type="ORF">METBISCDRAFT_21322</name>
</gene>
<protein>
    <submittedName>
        <fullName evidence="1">Uncharacterized protein</fullName>
    </submittedName>
</protein>
<dbReference type="Proteomes" id="UP000268321">
    <property type="component" value="Unassembled WGS sequence"/>
</dbReference>
<proteinExistence type="predicted"/>
<evidence type="ECO:0000313" key="2">
    <source>
        <dbReference type="Proteomes" id="UP000268321"/>
    </source>
</evidence>
<dbReference type="AlphaFoldDB" id="A0A4P9ZHJ6"/>
<sequence length="135" mass="15433">MLKALTFGWFKANRCAPDSPLDAPKSFTIPGRTETQNVVVSMSMATDDFVDIEYKRLSYAEAASMAKNKKQTETRVAHAAPRAERLCENQYEVLFDLPDEETLPEEFKTNYFLKNKVYKIAERTRKIKKSASKKG</sequence>